<name>A0A1C6VQJ1_9ACTN</name>
<evidence type="ECO:0000256" key="1">
    <source>
        <dbReference type="ARBA" id="ARBA00004236"/>
    </source>
</evidence>
<feature type="region of interest" description="Disordered" evidence="7">
    <location>
        <begin position="34"/>
        <end position="66"/>
    </location>
</feature>
<dbReference type="STRING" id="47854.GA0070603_4794"/>
<keyword evidence="6" id="KW-0472">Membrane</keyword>
<dbReference type="AlphaFoldDB" id="A0A1C6VQJ1"/>
<dbReference type="InterPro" id="IPR038468">
    <property type="entry name" value="MmpS_C"/>
</dbReference>
<sequence length="165" mass="17225">MPVVVTVVIALVLAFCGCVGLGVLGSFVDDSTTSGQPYDPEFDEPDFDEPDGSPAGEPTPTVAAPPVPAITPSGGRGRFTVVYEITGTGAANVDFYDANGDFLHVDGMQPPWRLAFTANDRKQVQIVALADNQSRDGVTCRITINGKVVSRDSSATGGIATCFGW</sequence>
<dbReference type="Gene3D" id="2.60.40.2880">
    <property type="entry name" value="MmpS1-5, C-terminal soluble domain"/>
    <property type="match status" value="1"/>
</dbReference>
<keyword evidence="9" id="KW-1185">Reference proteome</keyword>
<evidence type="ECO:0000256" key="7">
    <source>
        <dbReference type="SAM" id="MobiDB-lite"/>
    </source>
</evidence>
<feature type="compositionally biased region" description="Acidic residues" evidence="7">
    <location>
        <begin position="40"/>
        <end position="51"/>
    </location>
</feature>
<evidence type="ECO:0000256" key="2">
    <source>
        <dbReference type="ARBA" id="ARBA00007531"/>
    </source>
</evidence>
<dbReference type="Proteomes" id="UP000198605">
    <property type="component" value="Unassembled WGS sequence"/>
</dbReference>
<dbReference type="InterPro" id="IPR008693">
    <property type="entry name" value="MmpS"/>
</dbReference>
<dbReference type="Pfam" id="PF05423">
    <property type="entry name" value="Mycobact_memb"/>
    <property type="match status" value="1"/>
</dbReference>
<evidence type="ECO:0000256" key="5">
    <source>
        <dbReference type="ARBA" id="ARBA00022989"/>
    </source>
</evidence>
<dbReference type="RefSeq" id="WP_244282596.1">
    <property type="nucleotide sequence ID" value="NZ_FMIB01000002.1"/>
</dbReference>
<dbReference type="GO" id="GO:0005886">
    <property type="term" value="C:plasma membrane"/>
    <property type="evidence" value="ECO:0007669"/>
    <property type="project" value="UniProtKB-SubCell"/>
</dbReference>
<reference evidence="9" key="1">
    <citation type="submission" date="2016-06" db="EMBL/GenBank/DDBJ databases">
        <authorList>
            <person name="Varghese N."/>
            <person name="Submissions Spin"/>
        </authorList>
    </citation>
    <scope>NUCLEOTIDE SEQUENCE [LARGE SCALE GENOMIC DNA]</scope>
    <source>
        <strain evidence="9">DSM 44151</strain>
    </source>
</reference>
<proteinExistence type="inferred from homology"/>
<evidence type="ECO:0000313" key="9">
    <source>
        <dbReference type="Proteomes" id="UP000198605"/>
    </source>
</evidence>
<evidence type="ECO:0000313" key="8">
    <source>
        <dbReference type="EMBL" id="SCL68573.1"/>
    </source>
</evidence>
<evidence type="ECO:0000256" key="3">
    <source>
        <dbReference type="ARBA" id="ARBA00022475"/>
    </source>
</evidence>
<dbReference type="EMBL" id="FMIB01000002">
    <property type="protein sequence ID" value="SCL68573.1"/>
    <property type="molecule type" value="Genomic_DNA"/>
</dbReference>
<protein>
    <submittedName>
        <fullName evidence="8">Membrane protein</fullName>
    </submittedName>
</protein>
<evidence type="ECO:0000256" key="6">
    <source>
        <dbReference type="ARBA" id="ARBA00023136"/>
    </source>
</evidence>
<dbReference type="GeneID" id="95586919"/>
<organism evidence="8 9">
    <name type="scientific">Micromonospora chersina</name>
    <dbReference type="NCBI Taxonomy" id="47854"/>
    <lineage>
        <taxon>Bacteria</taxon>
        <taxon>Bacillati</taxon>
        <taxon>Actinomycetota</taxon>
        <taxon>Actinomycetes</taxon>
        <taxon>Micromonosporales</taxon>
        <taxon>Micromonosporaceae</taxon>
        <taxon>Micromonospora</taxon>
    </lineage>
</organism>
<comment type="similarity">
    <text evidence="2">Belongs to the MmpS family.</text>
</comment>
<keyword evidence="5" id="KW-1133">Transmembrane helix</keyword>
<keyword evidence="3" id="KW-1003">Cell membrane</keyword>
<accession>A0A1C6VQJ1</accession>
<comment type="subcellular location">
    <subcellularLocation>
        <location evidence="1">Cell membrane</location>
    </subcellularLocation>
</comment>
<keyword evidence="4" id="KW-0812">Transmembrane</keyword>
<gene>
    <name evidence="8" type="ORF">GA0070603_4794</name>
</gene>
<evidence type="ECO:0000256" key="4">
    <source>
        <dbReference type="ARBA" id="ARBA00022692"/>
    </source>
</evidence>